<feature type="transmembrane region" description="Helical" evidence="1">
    <location>
        <begin position="75"/>
        <end position="101"/>
    </location>
</feature>
<organism evidence="2 3">
    <name type="scientific">Caenorhabditis nigoni</name>
    <dbReference type="NCBI Taxonomy" id="1611254"/>
    <lineage>
        <taxon>Eukaryota</taxon>
        <taxon>Metazoa</taxon>
        <taxon>Ecdysozoa</taxon>
        <taxon>Nematoda</taxon>
        <taxon>Chromadorea</taxon>
        <taxon>Rhabditida</taxon>
        <taxon>Rhabditina</taxon>
        <taxon>Rhabditomorpha</taxon>
        <taxon>Rhabditoidea</taxon>
        <taxon>Rhabditidae</taxon>
        <taxon>Peloderinae</taxon>
        <taxon>Caenorhabditis</taxon>
    </lineage>
</organism>
<protein>
    <recommendedName>
        <fullName evidence="4">G-protein coupled receptors family 1 profile domain-containing protein</fullName>
    </recommendedName>
</protein>
<name>A0A2G5T9T9_9PELO</name>
<dbReference type="Proteomes" id="UP000230233">
    <property type="component" value="Chromosome V"/>
</dbReference>
<evidence type="ECO:0008006" key="4">
    <source>
        <dbReference type="Google" id="ProtNLM"/>
    </source>
</evidence>
<dbReference type="AlphaFoldDB" id="A0A2G5T9T9"/>
<proteinExistence type="predicted"/>
<dbReference type="PANTHER" id="PTHR45907">
    <property type="entry name" value="SERPENTINE RECEPTOR, CLASS J"/>
    <property type="match status" value="1"/>
</dbReference>
<feature type="transmembrane region" description="Helical" evidence="1">
    <location>
        <begin position="36"/>
        <end position="55"/>
    </location>
</feature>
<dbReference type="SUPFAM" id="SSF81321">
    <property type="entry name" value="Family A G protein-coupled receptor-like"/>
    <property type="match status" value="1"/>
</dbReference>
<dbReference type="STRING" id="1611254.A0A2G5T9T9"/>
<sequence>MSCSLCDLFVPVGIYNYRYAFTIFVTDGYFETPSEFGRYLLSFRCSFITGTYAILHSHFVYRYMELAHDYYLNYFLPYGLVFSVLYCLLHMAFWTLVAGYLSGTNINQRLRYVQDSFMKYYGQDPMELNIVIAQYWDASPDFIRDTWIGIGLLSIVSFASLLIIVLFGFLIISELRNQILFLSANTRRQQTQLTIALVIQTITPTVACFLPCFFSWYQPMFGINVGQWLQNTSSIVMSMFPVIDPLSTIFVLPTLRRQVKNVLFRTAKSKTNSATTPSRVTRTNATCF</sequence>
<keyword evidence="3" id="KW-1185">Reference proteome</keyword>
<evidence type="ECO:0000256" key="1">
    <source>
        <dbReference type="SAM" id="Phobius"/>
    </source>
</evidence>
<evidence type="ECO:0000313" key="3">
    <source>
        <dbReference type="Proteomes" id="UP000230233"/>
    </source>
</evidence>
<dbReference type="PANTHER" id="PTHR45907:SF19">
    <property type="entry name" value="SERPENTINE RECEPTOR, CLASS J"/>
    <property type="match status" value="1"/>
</dbReference>
<keyword evidence="1" id="KW-0812">Transmembrane</keyword>
<evidence type="ECO:0000313" key="2">
    <source>
        <dbReference type="EMBL" id="PIC23851.1"/>
    </source>
</evidence>
<comment type="caution">
    <text evidence="2">The sequence shown here is derived from an EMBL/GenBank/DDBJ whole genome shotgun (WGS) entry which is preliminary data.</text>
</comment>
<feature type="transmembrane region" description="Helical" evidence="1">
    <location>
        <begin position="193"/>
        <end position="216"/>
    </location>
</feature>
<feature type="transmembrane region" description="Helical" evidence="1">
    <location>
        <begin position="236"/>
        <end position="255"/>
    </location>
</feature>
<dbReference type="EMBL" id="PDUG01000005">
    <property type="protein sequence ID" value="PIC23851.1"/>
    <property type="molecule type" value="Genomic_DNA"/>
</dbReference>
<reference evidence="3" key="1">
    <citation type="submission" date="2017-10" db="EMBL/GenBank/DDBJ databases">
        <title>Rapid genome shrinkage in a self-fertile nematode reveals novel sperm competition proteins.</title>
        <authorList>
            <person name="Yin D."/>
            <person name="Schwarz E.M."/>
            <person name="Thomas C.G."/>
            <person name="Felde R.L."/>
            <person name="Korf I.F."/>
            <person name="Cutter A.D."/>
            <person name="Schartner C.M."/>
            <person name="Ralston E.J."/>
            <person name="Meyer B.J."/>
            <person name="Haag E.S."/>
        </authorList>
    </citation>
    <scope>NUCLEOTIDE SEQUENCE [LARGE SCALE GENOMIC DNA]</scope>
    <source>
        <strain evidence="3">JU1422</strain>
    </source>
</reference>
<keyword evidence="1" id="KW-1133">Transmembrane helix</keyword>
<gene>
    <name evidence="2" type="primary">Cnig_chr_V.g17400</name>
    <name evidence="2" type="ORF">B9Z55_017400</name>
</gene>
<keyword evidence="1" id="KW-0472">Membrane</keyword>
<dbReference type="OrthoDB" id="5850447at2759"/>
<accession>A0A2G5T9T9</accession>
<dbReference type="Pfam" id="PF10319">
    <property type="entry name" value="7TM_GPCR_Srj"/>
    <property type="match status" value="1"/>
</dbReference>
<dbReference type="InterPro" id="IPR019423">
    <property type="entry name" value="7TM_GPCR_serpentine_rcpt_Srj"/>
</dbReference>
<feature type="transmembrane region" description="Helical" evidence="1">
    <location>
        <begin position="147"/>
        <end position="172"/>
    </location>
</feature>